<dbReference type="Proteomes" id="UP000604825">
    <property type="component" value="Unassembled WGS sequence"/>
</dbReference>
<keyword evidence="3" id="KW-1185">Reference proteome</keyword>
<evidence type="ECO:0000313" key="3">
    <source>
        <dbReference type="Proteomes" id="UP000604825"/>
    </source>
</evidence>
<name>A0A811QSH0_9POAL</name>
<comment type="caution">
    <text evidence="2">The sequence shown here is derived from an EMBL/GenBank/DDBJ whole genome shotgun (WGS) entry which is preliminary data.</text>
</comment>
<dbReference type="OrthoDB" id="672127at2759"/>
<dbReference type="EMBL" id="CAJGYO010000012">
    <property type="protein sequence ID" value="CAD6262009.1"/>
    <property type="molecule type" value="Genomic_DNA"/>
</dbReference>
<dbReference type="PANTHER" id="PTHR31170:SF18">
    <property type="entry name" value="(WILD MALAYSIAN BANANA) HYPOTHETICAL PROTEIN"/>
    <property type="match status" value="1"/>
</dbReference>
<sequence length="382" mass="43851">MEKEKWKSLDYILKLNCKVSLQGYLRAISKVAKQARSCYPEDIGVDRKLFLQMLLLDSCFILVKVDGTVLAARSIETQSAEATNQGAGNSIIEEIGVNSDQIAESQRSKHERASENSVHEIELSNCQMETGYDRRYCAQSVHHHQYDCNMVADWYANYAWHDLFLLENQIPFFIIETVYEQVKDCFRTGQLPSWWCTASQYHEAGIKLEKRVYDENNKHSLLDMKFSSRTIEIPFLAIDENTESLFKNVIAFEQTDPGLGNDFTAYISVMSQHINTSDDATPLVGKGIILHVLDNDAEVSQLFTRLSKQIVFYADKQYYLKSLGHELETHYQSRLNRWMAWLWLNHCSNPWLVLAVLAAAVMLLCTVVQTIYTVLAYVEPAE</sequence>
<keyword evidence="1" id="KW-0472">Membrane</keyword>
<proteinExistence type="predicted"/>
<keyword evidence="1" id="KW-1133">Transmembrane helix</keyword>
<gene>
    <name evidence="2" type="ORF">NCGR_LOCUS45392</name>
</gene>
<protein>
    <submittedName>
        <fullName evidence="2">Uncharacterized protein</fullName>
    </submittedName>
</protein>
<evidence type="ECO:0000313" key="2">
    <source>
        <dbReference type="EMBL" id="CAD6262009.1"/>
    </source>
</evidence>
<reference evidence="2" key="1">
    <citation type="submission" date="2020-10" db="EMBL/GenBank/DDBJ databases">
        <authorList>
            <person name="Han B."/>
            <person name="Lu T."/>
            <person name="Zhao Q."/>
            <person name="Huang X."/>
            <person name="Zhao Y."/>
        </authorList>
    </citation>
    <scope>NUCLEOTIDE SEQUENCE</scope>
</reference>
<dbReference type="PANTHER" id="PTHR31170">
    <property type="entry name" value="BNAC04G53230D PROTEIN"/>
    <property type="match status" value="1"/>
</dbReference>
<dbReference type="AlphaFoldDB" id="A0A811QSH0"/>
<keyword evidence="1" id="KW-0812">Transmembrane</keyword>
<accession>A0A811QSH0</accession>
<organism evidence="2 3">
    <name type="scientific">Miscanthus lutarioriparius</name>
    <dbReference type="NCBI Taxonomy" id="422564"/>
    <lineage>
        <taxon>Eukaryota</taxon>
        <taxon>Viridiplantae</taxon>
        <taxon>Streptophyta</taxon>
        <taxon>Embryophyta</taxon>
        <taxon>Tracheophyta</taxon>
        <taxon>Spermatophyta</taxon>
        <taxon>Magnoliopsida</taxon>
        <taxon>Liliopsida</taxon>
        <taxon>Poales</taxon>
        <taxon>Poaceae</taxon>
        <taxon>PACMAD clade</taxon>
        <taxon>Panicoideae</taxon>
        <taxon>Andropogonodae</taxon>
        <taxon>Andropogoneae</taxon>
        <taxon>Saccharinae</taxon>
        <taxon>Miscanthus</taxon>
    </lineage>
</organism>
<dbReference type="Pfam" id="PF03140">
    <property type="entry name" value="DUF247"/>
    <property type="match status" value="2"/>
</dbReference>
<feature type="transmembrane region" description="Helical" evidence="1">
    <location>
        <begin position="351"/>
        <end position="378"/>
    </location>
</feature>
<dbReference type="InterPro" id="IPR004158">
    <property type="entry name" value="DUF247_pln"/>
</dbReference>
<evidence type="ECO:0000256" key="1">
    <source>
        <dbReference type="SAM" id="Phobius"/>
    </source>
</evidence>